<dbReference type="SUPFAM" id="SSF51445">
    <property type="entry name" value="(Trans)glycosidases"/>
    <property type="match status" value="1"/>
</dbReference>
<feature type="domain" description="Fibronectin type III-like" evidence="9">
    <location>
        <begin position="1033"/>
        <end position="1099"/>
    </location>
</feature>
<keyword evidence="8" id="KW-0812">Transmembrane</keyword>
<dbReference type="InterPro" id="IPR017853">
    <property type="entry name" value="GH"/>
</dbReference>
<dbReference type="SUPFAM" id="SSF52279">
    <property type="entry name" value="Beta-D-glucan exohydrolase, C-terminal domain"/>
    <property type="match status" value="2"/>
</dbReference>
<evidence type="ECO:0000256" key="5">
    <source>
        <dbReference type="ARBA" id="ARBA00022801"/>
    </source>
</evidence>
<evidence type="ECO:0000256" key="3">
    <source>
        <dbReference type="ARBA" id="ARBA00012744"/>
    </source>
</evidence>
<dbReference type="InterPro" id="IPR002772">
    <property type="entry name" value="Glyco_hydro_3_C"/>
</dbReference>
<dbReference type="GO" id="GO:0008422">
    <property type="term" value="F:beta-glucosidase activity"/>
    <property type="evidence" value="ECO:0007669"/>
    <property type="project" value="UniProtKB-EC"/>
</dbReference>
<dbReference type="GO" id="GO:0009251">
    <property type="term" value="P:glucan catabolic process"/>
    <property type="evidence" value="ECO:0007669"/>
    <property type="project" value="TreeGrafter"/>
</dbReference>
<dbReference type="Gene3D" id="3.20.20.300">
    <property type="entry name" value="Glycoside hydrolase, family 3, N-terminal domain"/>
    <property type="match status" value="1"/>
</dbReference>
<evidence type="ECO:0000256" key="4">
    <source>
        <dbReference type="ARBA" id="ARBA00022729"/>
    </source>
</evidence>
<keyword evidence="8" id="KW-0472">Membrane</keyword>
<comment type="similarity">
    <text evidence="2">Belongs to the glycosyl hydrolase 3 family.</text>
</comment>
<evidence type="ECO:0000259" key="9">
    <source>
        <dbReference type="SMART" id="SM01217"/>
    </source>
</evidence>
<dbReference type="Gene3D" id="2.60.40.10">
    <property type="entry name" value="Immunoglobulins"/>
    <property type="match status" value="1"/>
</dbReference>
<keyword evidence="8" id="KW-1133">Transmembrane helix</keyword>
<comment type="catalytic activity">
    <reaction evidence="1">
        <text>Hydrolysis of terminal, non-reducing beta-D-glucosyl residues with release of beta-D-glucose.</text>
        <dbReference type="EC" id="3.2.1.21"/>
    </reaction>
</comment>
<dbReference type="InterPro" id="IPR036962">
    <property type="entry name" value="Glyco_hydro_3_N_sf"/>
</dbReference>
<keyword evidence="11" id="KW-1185">Reference proteome</keyword>
<comment type="caution">
    <text evidence="10">The sequence shown here is derived from an EMBL/GenBank/DDBJ whole genome shotgun (WGS) entry which is preliminary data.</text>
</comment>
<dbReference type="InterPro" id="IPR001764">
    <property type="entry name" value="Glyco_hydro_3_N"/>
</dbReference>
<evidence type="ECO:0000256" key="8">
    <source>
        <dbReference type="SAM" id="Phobius"/>
    </source>
</evidence>
<keyword evidence="6" id="KW-0326">Glycosidase</keyword>
<dbReference type="EMBL" id="JAFCMP010000035">
    <property type="protein sequence ID" value="KAG5190297.1"/>
    <property type="molecule type" value="Genomic_DNA"/>
</dbReference>
<dbReference type="InterPro" id="IPR051915">
    <property type="entry name" value="Cellulose_Degrad_GH3"/>
</dbReference>
<evidence type="ECO:0000256" key="2">
    <source>
        <dbReference type="ARBA" id="ARBA00005336"/>
    </source>
</evidence>
<keyword evidence="4" id="KW-0732">Signal</keyword>
<reference evidence="10" key="1">
    <citation type="submission" date="2021-02" db="EMBL/GenBank/DDBJ databases">
        <title>First Annotated Genome of the Yellow-green Alga Tribonema minus.</title>
        <authorList>
            <person name="Mahan K.M."/>
        </authorList>
    </citation>
    <scope>NUCLEOTIDE SEQUENCE</scope>
    <source>
        <strain evidence="10">UTEX B ZZ1240</strain>
    </source>
</reference>
<dbReference type="OrthoDB" id="416222at2759"/>
<feature type="compositionally biased region" description="Gly residues" evidence="7">
    <location>
        <begin position="1307"/>
        <end position="1317"/>
    </location>
</feature>
<evidence type="ECO:0000313" key="11">
    <source>
        <dbReference type="Proteomes" id="UP000664859"/>
    </source>
</evidence>
<dbReference type="InterPro" id="IPR036881">
    <property type="entry name" value="Glyco_hydro_3_C_sf"/>
</dbReference>
<dbReference type="Pfam" id="PF14310">
    <property type="entry name" value="Fn3-like"/>
    <property type="match status" value="1"/>
</dbReference>
<name>A0A835ZDS0_9STRA</name>
<dbReference type="InterPro" id="IPR026891">
    <property type="entry name" value="Fn3-like"/>
</dbReference>
<dbReference type="Gene3D" id="3.40.50.1700">
    <property type="entry name" value="Glycoside hydrolase family 3 C-terminal domain"/>
    <property type="match status" value="2"/>
</dbReference>
<sequence length="1346" mass="139688">MALMVARVQQAARGWEMLAVSRSCGVACGSLTSSFLVASAGDRRYSEADESFVELEDAAAAAEPFCPAVDCRKMMGWAAFVLGAVLLAMSKGGTERLLLEMTLQDKFGQMLLLDLNAFIQKPTVPSEQPATLDEELLRQVFRQARIGGLFNSPAAIDGLGWSATEWRAAIAAREGSKIPVLMGIDTIHGANYVRGAVMGPHQLALAATFRPELAERAGRTGARDSRAAALPWLYSPVMGVAHSPLWPRVYETFGEDPLVAATMGAAMFWQTRILGARDRRALGAERHALPPGAGNVVTKFPLLPRRLASQFERDTEPLRAAACAKHFLGYPASASGHDRDPVVLGERELLELYLPPWRAVIGRGSSGGGALSVMEGYHELDGVPMASSKHWLHDVLRGDLGFEGMLVTDYGEIANLYSWHGVAPNVTEAMVMALRDTSIDVGMFGSVPPQTAAALEAALRAVGGGGGGSGGGGGRVAHARLDASVRRVLALKEAVGLLDEPVPALASPLLQEVGSAADVDDVVAAAAEAVTLLKNEGGALPLAAKGRGGTLLVTGPSCDSLAYLSGGWSIHWQGAAHDGEFGGDGTTILQGLAAELAGAANWKVAYRQGVDIHGQARAVRALALRALLRSAADDYDDALADARGAAAIVACIGEPNYTEKPGDLNDAALPRGLVDFVGIQNGTLAPRTAAGLRSEGPISALAHDAQLRMALGEARAAAATRAPLVLVLVQGRQRLLGAAVAAADAILHAYLPAAAAAYAHGHNPRPLRRPRSLSPMTSAERLLLRATAAAAAAGPHGGRAIAKVLAGRRSPSGRLPVTYPRSAGHAPLAYHHKVGARCADADGGGLGSRPCQRERGAASAIGGAVRDAIARLDLRAALRVVRAKRSGELECAGLTLRGRARVQRGVHGAAAGAADHAPGSSSVTEVEWWFGEGLSYTTFEYTGLALSRDVLNEDQDVTVSVTVTNTGKRQGADAVLLFSFSGSRQFASHRGALPAAGATVRAAAAAPCAHMPRVFTDEGAARARALTHTGIHELMPNRPHRRVTPRYRRLRAFAKVDLAPGEARALEWRLSARDLAYVGVDKRLVLEDAVVTFGVGPQADCRAAPVAAGCAALRVAPSPRYSPICAAAACHISISIPSLPLHNGVCLAVPLTAAPPARPIAPICAAACDVWFPPADAPAFPSSSFDDPRPAAAASKRVPAPFPDRAACARACGADALPWTWNYVACLEGAARSPYRFRDMQRLPVGDAPSSPRGTPSAPLAAEQLGAAVLGAFAGAMLVVAGLIIARHGGGLRLLNRGRRAPSADTGLGGGGGGGGAAYARLHTEDGGGGARLELAPAAPLSSRAS</sequence>
<keyword evidence="5" id="KW-0378">Hydrolase</keyword>
<gene>
    <name evidence="10" type="ORF">JKP88DRAFT_298880</name>
</gene>
<dbReference type="Pfam" id="PF00933">
    <property type="entry name" value="Glyco_hydro_3"/>
    <property type="match status" value="1"/>
</dbReference>
<feature type="compositionally biased region" description="Low complexity" evidence="7">
    <location>
        <begin position="1332"/>
        <end position="1346"/>
    </location>
</feature>
<organism evidence="10 11">
    <name type="scientific">Tribonema minus</name>
    <dbReference type="NCBI Taxonomy" id="303371"/>
    <lineage>
        <taxon>Eukaryota</taxon>
        <taxon>Sar</taxon>
        <taxon>Stramenopiles</taxon>
        <taxon>Ochrophyta</taxon>
        <taxon>PX clade</taxon>
        <taxon>Xanthophyceae</taxon>
        <taxon>Tribonematales</taxon>
        <taxon>Tribonemataceae</taxon>
        <taxon>Tribonema</taxon>
    </lineage>
</organism>
<evidence type="ECO:0000256" key="1">
    <source>
        <dbReference type="ARBA" id="ARBA00000448"/>
    </source>
</evidence>
<dbReference type="Pfam" id="PF01915">
    <property type="entry name" value="Glyco_hydro_3_C"/>
    <property type="match status" value="2"/>
</dbReference>
<evidence type="ECO:0000313" key="10">
    <source>
        <dbReference type="EMBL" id="KAG5190297.1"/>
    </source>
</evidence>
<dbReference type="PANTHER" id="PTHR30620:SF16">
    <property type="entry name" value="LYSOSOMAL BETA GLUCOSIDASE"/>
    <property type="match status" value="1"/>
</dbReference>
<dbReference type="PANTHER" id="PTHR30620">
    <property type="entry name" value="PERIPLASMIC BETA-GLUCOSIDASE-RELATED"/>
    <property type="match status" value="1"/>
</dbReference>
<dbReference type="EC" id="3.2.1.21" evidence="3"/>
<dbReference type="Proteomes" id="UP000664859">
    <property type="component" value="Unassembled WGS sequence"/>
</dbReference>
<accession>A0A835ZDS0</accession>
<dbReference type="SMART" id="SM01217">
    <property type="entry name" value="Fn3_like"/>
    <property type="match status" value="1"/>
</dbReference>
<dbReference type="InterPro" id="IPR013783">
    <property type="entry name" value="Ig-like_fold"/>
</dbReference>
<protein>
    <recommendedName>
        <fullName evidence="3">beta-glucosidase</fullName>
        <ecNumber evidence="3">3.2.1.21</ecNumber>
    </recommendedName>
</protein>
<feature type="region of interest" description="Disordered" evidence="7">
    <location>
        <begin position="1304"/>
        <end position="1346"/>
    </location>
</feature>
<evidence type="ECO:0000256" key="7">
    <source>
        <dbReference type="SAM" id="MobiDB-lite"/>
    </source>
</evidence>
<feature type="transmembrane region" description="Helical" evidence="8">
    <location>
        <begin position="1265"/>
        <end position="1286"/>
    </location>
</feature>
<proteinExistence type="inferred from homology"/>
<evidence type="ECO:0000256" key="6">
    <source>
        <dbReference type="ARBA" id="ARBA00023295"/>
    </source>
</evidence>